<name>A0A1W1DX06_9ZZZZ</name>
<dbReference type="AlphaFoldDB" id="A0A1W1DX06"/>
<proteinExistence type="predicted"/>
<organism evidence="1">
    <name type="scientific">hydrothermal vent metagenome</name>
    <dbReference type="NCBI Taxonomy" id="652676"/>
    <lineage>
        <taxon>unclassified sequences</taxon>
        <taxon>metagenomes</taxon>
        <taxon>ecological metagenomes</taxon>
    </lineage>
</organism>
<evidence type="ECO:0000313" key="1">
    <source>
        <dbReference type="EMBL" id="SFV86272.1"/>
    </source>
</evidence>
<gene>
    <name evidence="1" type="ORF">MNB_SUP05-9-593</name>
</gene>
<dbReference type="EMBL" id="FPHX01000258">
    <property type="protein sequence ID" value="SFV86272.1"/>
    <property type="molecule type" value="Genomic_DNA"/>
</dbReference>
<accession>A0A1W1DX06</accession>
<reference evidence="1" key="1">
    <citation type="submission" date="2016-10" db="EMBL/GenBank/DDBJ databases">
        <authorList>
            <person name="de Groot N.N."/>
        </authorList>
    </citation>
    <scope>NUCLEOTIDE SEQUENCE</scope>
</reference>
<protein>
    <submittedName>
        <fullName evidence="1">Uncharacterized protein</fullName>
    </submittedName>
</protein>
<sequence length="55" mass="6450">MVRDDTKRKVEFTIKPKTQFIDDINLNIVLGYSETDSNIASYTSNKSYIYFKKPL</sequence>